<evidence type="ECO:0000256" key="1">
    <source>
        <dbReference type="ARBA" id="ARBA00022491"/>
    </source>
</evidence>
<feature type="domain" description="HTH tetR-type" evidence="6">
    <location>
        <begin position="11"/>
        <end position="71"/>
    </location>
</feature>
<gene>
    <name evidence="8" type="ORF">SAMN05444342_1600</name>
    <name evidence="7" type="ORF">ZOD2009_06082</name>
</gene>
<dbReference type="PROSITE" id="PS50977">
    <property type="entry name" value="HTH_TETR_2"/>
    <property type="match status" value="1"/>
</dbReference>
<organism evidence="7 9">
    <name type="scientific">Haladaptatus paucihalophilus DX253</name>
    <dbReference type="NCBI Taxonomy" id="797209"/>
    <lineage>
        <taxon>Archaea</taxon>
        <taxon>Methanobacteriati</taxon>
        <taxon>Methanobacteriota</taxon>
        <taxon>Stenosarchaea group</taxon>
        <taxon>Halobacteria</taxon>
        <taxon>Halobacteriales</taxon>
        <taxon>Haladaptataceae</taxon>
        <taxon>Haladaptatus</taxon>
    </lineage>
</organism>
<dbReference type="Pfam" id="PF00440">
    <property type="entry name" value="TetR_N"/>
    <property type="match status" value="1"/>
</dbReference>
<dbReference type="AlphaFoldDB" id="E7QQZ6"/>
<evidence type="ECO:0000313" key="10">
    <source>
        <dbReference type="Proteomes" id="UP000184203"/>
    </source>
</evidence>
<accession>E7QQZ6</accession>
<dbReference type="EMBL" id="FRAN01000002">
    <property type="protein sequence ID" value="SHK53918.1"/>
    <property type="molecule type" value="Genomic_DNA"/>
</dbReference>
<dbReference type="OrthoDB" id="135877at2157"/>
<dbReference type="PANTHER" id="PTHR30055:SF234">
    <property type="entry name" value="HTH-TYPE TRANSCRIPTIONAL REGULATOR BETI"/>
    <property type="match status" value="1"/>
</dbReference>
<evidence type="ECO:0000256" key="5">
    <source>
        <dbReference type="PROSITE-ProRule" id="PRU00335"/>
    </source>
</evidence>
<dbReference type="InterPro" id="IPR036271">
    <property type="entry name" value="Tet_transcr_reg_TetR-rel_C_sf"/>
</dbReference>
<keyword evidence="2" id="KW-0805">Transcription regulation</keyword>
<keyword evidence="3 5" id="KW-0238">DNA-binding</keyword>
<evidence type="ECO:0000256" key="3">
    <source>
        <dbReference type="ARBA" id="ARBA00023125"/>
    </source>
</evidence>
<dbReference type="SUPFAM" id="SSF46689">
    <property type="entry name" value="Homeodomain-like"/>
    <property type="match status" value="1"/>
</dbReference>
<evidence type="ECO:0000256" key="4">
    <source>
        <dbReference type="ARBA" id="ARBA00023163"/>
    </source>
</evidence>
<dbReference type="InterPro" id="IPR001647">
    <property type="entry name" value="HTH_TetR"/>
</dbReference>
<dbReference type="Proteomes" id="UP000003751">
    <property type="component" value="Unassembled WGS sequence"/>
</dbReference>
<dbReference type="Proteomes" id="UP000184203">
    <property type="component" value="Unassembled WGS sequence"/>
</dbReference>
<reference evidence="7 9" key="1">
    <citation type="journal article" date="2014" name="ISME J.">
        <title>Trehalose/2-sulfotrehalose biosynthesis and glycine-betaine uptake are widely spread mechanisms for osmoadaptation in the Halobacteriales.</title>
        <authorList>
            <person name="Youssef N.H."/>
            <person name="Savage-Ashlock K.N."/>
            <person name="McCully A.L."/>
            <person name="Luedtke B."/>
            <person name="Shaw E.I."/>
            <person name="Hoff W.D."/>
            <person name="Elshahed M.S."/>
        </authorList>
    </citation>
    <scope>NUCLEOTIDE SEQUENCE [LARGE SCALE GENOMIC DNA]</scope>
    <source>
        <strain evidence="7 9">DX253</strain>
    </source>
</reference>
<dbReference type="PANTHER" id="PTHR30055">
    <property type="entry name" value="HTH-TYPE TRANSCRIPTIONAL REGULATOR RUTR"/>
    <property type="match status" value="1"/>
</dbReference>
<dbReference type="Pfam" id="PF13977">
    <property type="entry name" value="TetR_C_6"/>
    <property type="match status" value="1"/>
</dbReference>
<reference evidence="8" key="3">
    <citation type="submission" date="2016-11" db="EMBL/GenBank/DDBJ databases">
        <authorList>
            <person name="Jaros S."/>
            <person name="Januszkiewicz K."/>
            <person name="Wedrychowicz H."/>
        </authorList>
    </citation>
    <scope>NUCLEOTIDE SEQUENCE [LARGE SCALE GENOMIC DNA]</scope>
    <source>
        <strain evidence="8">DX253</strain>
    </source>
</reference>
<keyword evidence="10" id="KW-1185">Reference proteome</keyword>
<evidence type="ECO:0000259" key="6">
    <source>
        <dbReference type="PROSITE" id="PS50977"/>
    </source>
</evidence>
<sequence length="202" mass="22936">METQRSNGPPPETHEAIMDATCRALCEHGYANLTMQRISDELDKSKSLLHYHYDSKEELLVSFLEYHLDEFATRLSLDEYDSAADALAFTVDALFPDPDDSNDFEVTMLEMGMQAPYNDAFREQLQENNARLKDLFTRIFEDGIERGEFEDIDPERAAEHVLILLDGVRGRSVVLGSDEPNEVGRDAIREFIQAITVGDEAQ</sequence>
<dbReference type="RefSeq" id="WP_007977981.1">
    <property type="nucleotide sequence ID" value="NZ_AEMG01000004.1"/>
</dbReference>
<evidence type="ECO:0000313" key="9">
    <source>
        <dbReference type="Proteomes" id="UP000003751"/>
    </source>
</evidence>
<dbReference type="PATRIC" id="fig|797209.4.peg.1212"/>
<keyword evidence="4" id="KW-0804">Transcription</keyword>
<feature type="DNA-binding region" description="H-T-H motif" evidence="5">
    <location>
        <begin position="34"/>
        <end position="53"/>
    </location>
</feature>
<evidence type="ECO:0000313" key="8">
    <source>
        <dbReference type="EMBL" id="SHK53918.1"/>
    </source>
</evidence>
<dbReference type="InterPro" id="IPR009057">
    <property type="entry name" value="Homeodomain-like_sf"/>
</dbReference>
<evidence type="ECO:0000256" key="2">
    <source>
        <dbReference type="ARBA" id="ARBA00023015"/>
    </source>
</evidence>
<reference evidence="10" key="2">
    <citation type="submission" date="2016-11" db="EMBL/GenBank/DDBJ databases">
        <authorList>
            <person name="Varghese N."/>
            <person name="Submissions S."/>
        </authorList>
    </citation>
    <scope>NUCLEOTIDE SEQUENCE [LARGE SCALE GENOMIC DNA]</scope>
    <source>
        <strain evidence="10">DX253</strain>
    </source>
</reference>
<dbReference type="PRINTS" id="PR00455">
    <property type="entry name" value="HTHTETR"/>
</dbReference>
<dbReference type="InterPro" id="IPR050109">
    <property type="entry name" value="HTH-type_TetR-like_transc_reg"/>
</dbReference>
<dbReference type="STRING" id="797209.GCA_000376445_01329"/>
<dbReference type="SUPFAM" id="SSF48498">
    <property type="entry name" value="Tetracyclin repressor-like, C-terminal domain"/>
    <property type="match status" value="1"/>
</dbReference>
<name>E7QQZ6_HALPU</name>
<dbReference type="GO" id="GO:0000976">
    <property type="term" value="F:transcription cis-regulatory region binding"/>
    <property type="evidence" value="ECO:0007669"/>
    <property type="project" value="TreeGrafter"/>
</dbReference>
<dbReference type="Gene3D" id="1.10.357.10">
    <property type="entry name" value="Tetracycline Repressor, domain 2"/>
    <property type="match status" value="1"/>
</dbReference>
<dbReference type="eggNOG" id="arCOG02646">
    <property type="taxonomic scope" value="Archaea"/>
</dbReference>
<protein>
    <submittedName>
        <fullName evidence="7 8">Transcriptional regulator, TetR family</fullName>
    </submittedName>
</protein>
<dbReference type="GO" id="GO:0003700">
    <property type="term" value="F:DNA-binding transcription factor activity"/>
    <property type="evidence" value="ECO:0007669"/>
    <property type="project" value="TreeGrafter"/>
</dbReference>
<evidence type="ECO:0000313" key="7">
    <source>
        <dbReference type="EMBL" id="EFW93410.1"/>
    </source>
</evidence>
<proteinExistence type="predicted"/>
<dbReference type="EMBL" id="AEMG01000004">
    <property type="protein sequence ID" value="EFW93410.1"/>
    <property type="molecule type" value="Genomic_DNA"/>
</dbReference>
<keyword evidence="1" id="KW-0678">Repressor</keyword>
<dbReference type="InterPro" id="IPR039538">
    <property type="entry name" value="BetI_C"/>
</dbReference>